<keyword evidence="3" id="KW-1185">Reference proteome</keyword>
<evidence type="ECO:0000256" key="1">
    <source>
        <dbReference type="PROSITE-ProRule" id="PRU00221"/>
    </source>
</evidence>
<keyword evidence="1" id="KW-0853">WD repeat</keyword>
<dbReference type="InParanoid" id="E2ACT3"/>
<organism evidence="3">
    <name type="scientific">Camponotus floridanus</name>
    <name type="common">Florida carpenter ant</name>
    <dbReference type="NCBI Taxonomy" id="104421"/>
    <lineage>
        <taxon>Eukaryota</taxon>
        <taxon>Metazoa</taxon>
        <taxon>Ecdysozoa</taxon>
        <taxon>Arthropoda</taxon>
        <taxon>Hexapoda</taxon>
        <taxon>Insecta</taxon>
        <taxon>Pterygota</taxon>
        <taxon>Neoptera</taxon>
        <taxon>Endopterygota</taxon>
        <taxon>Hymenoptera</taxon>
        <taxon>Apocrita</taxon>
        <taxon>Aculeata</taxon>
        <taxon>Formicoidea</taxon>
        <taxon>Formicidae</taxon>
        <taxon>Formicinae</taxon>
        <taxon>Camponotus</taxon>
    </lineage>
</organism>
<dbReference type="OrthoDB" id="26681at2759"/>
<sequence length="70" mass="7861">MGMFLLIGDNDGSLNIWNHQGAVFVSQIQCHDGPLCALAVIADNNLIITGGKDRKVIIWKCHEREKEREQ</sequence>
<evidence type="ECO:0000313" key="3">
    <source>
        <dbReference type="Proteomes" id="UP000000311"/>
    </source>
</evidence>
<dbReference type="Proteomes" id="UP000000311">
    <property type="component" value="Unassembled WGS sequence"/>
</dbReference>
<dbReference type="Pfam" id="PF00400">
    <property type="entry name" value="WD40"/>
    <property type="match status" value="1"/>
</dbReference>
<dbReference type="PROSITE" id="PS50294">
    <property type="entry name" value="WD_REPEATS_REGION"/>
    <property type="match status" value="1"/>
</dbReference>
<dbReference type="EMBL" id="GL438574">
    <property type="protein sequence ID" value="EFN68761.1"/>
    <property type="molecule type" value="Genomic_DNA"/>
</dbReference>
<protein>
    <submittedName>
        <fullName evidence="2">Uncharacterized protein</fullName>
    </submittedName>
</protein>
<dbReference type="STRING" id="104421.E2ACT3"/>
<dbReference type="InterPro" id="IPR001680">
    <property type="entry name" value="WD40_rpt"/>
</dbReference>
<dbReference type="InterPro" id="IPR015943">
    <property type="entry name" value="WD40/YVTN_repeat-like_dom_sf"/>
</dbReference>
<feature type="repeat" description="WD" evidence="1">
    <location>
        <begin position="28"/>
        <end position="69"/>
    </location>
</feature>
<gene>
    <name evidence="2" type="ORF">EAG_04131</name>
</gene>
<reference evidence="2 3" key="1">
    <citation type="journal article" date="2010" name="Science">
        <title>Genomic comparison of the ants Camponotus floridanus and Harpegnathos saltator.</title>
        <authorList>
            <person name="Bonasio R."/>
            <person name="Zhang G."/>
            <person name="Ye C."/>
            <person name="Mutti N.S."/>
            <person name="Fang X."/>
            <person name="Qin N."/>
            <person name="Donahue G."/>
            <person name="Yang P."/>
            <person name="Li Q."/>
            <person name="Li C."/>
            <person name="Zhang P."/>
            <person name="Huang Z."/>
            <person name="Berger S.L."/>
            <person name="Reinberg D."/>
            <person name="Wang J."/>
            <person name="Liebig J."/>
        </authorList>
    </citation>
    <scope>NUCLEOTIDE SEQUENCE [LARGE SCALE GENOMIC DNA]</scope>
    <source>
        <strain evidence="3">C129</strain>
    </source>
</reference>
<name>E2ACT3_CAMFO</name>
<dbReference type="Gene3D" id="2.130.10.10">
    <property type="entry name" value="YVTN repeat-like/Quinoprotein amine dehydrogenase"/>
    <property type="match status" value="1"/>
</dbReference>
<evidence type="ECO:0000313" key="2">
    <source>
        <dbReference type="EMBL" id="EFN68761.1"/>
    </source>
</evidence>
<accession>E2ACT3</accession>
<dbReference type="PROSITE" id="PS50082">
    <property type="entry name" value="WD_REPEATS_2"/>
    <property type="match status" value="1"/>
</dbReference>
<dbReference type="AlphaFoldDB" id="E2ACT3"/>
<dbReference type="SMART" id="SM00320">
    <property type="entry name" value="WD40"/>
    <property type="match status" value="1"/>
</dbReference>
<dbReference type="SUPFAM" id="SSF50978">
    <property type="entry name" value="WD40 repeat-like"/>
    <property type="match status" value="1"/>
</dbReference>
<proteinExistence type="predicted"/>
<dbReference type="InterPro" id="IPR036322">
    <property type="entry name" value="WD40_repeat_dom_sf"/>
</dbReference>